<evidence type="ECO:0000256" key="10">
    <source>
        <dbReference type="ARBA" id="ARBA00023303"/>
    </source>
</evidence>
<feature type="compositionally biased region" description="Polar residues" evidence="12">
    <location>
        <begin position="103"/>
        <end position="117"/>
    </location>
</feature>
<dbReference type="EMBL" id="BGZK01000010">
    <property type="protein sequence ID" value="GBP03560.1"/>
    <property type="molecule type" value="Genomic_DNA"/>
</dbReference>
<dbReference type="Proteomes" id="UP000299102">
    <property type="component" value="Unassembled WGS sequence"/>
</dbReference>
<evidence type="ECO:0000256" key="5">
    <source>
        <dbReference type="ARBA" id="ARBA00022882"/>
    </source>
</evidence>
<keyword evidence="5 11" id="KW-0851">Voltage-gated channel</keyword>
<dbReference type="GO" id="GO:0034702">
    <property type="term" value="C:monoatomic ion channel complex"/>
    <property type="evidence" value="ECO:0007669"/>
    <property type="project" value="UniProtKB-KW"/>
</dbReference>
<keyword evidence="4 11" id="KW-0812">Transmembrane</keyword>
<dbReference type="GO" id="GO:0005886">
    <property type="term" value="C:plasma membrane"/>
    <property type="evidence" value="ECO:0007669"/>
    <property type="project" value="TreeGrafter"/>
</dbReference>
<evidence type="ECO:0000256" key="1">
    <source>
        <dbReference type="ARBA" id="ARBA00004141"/>
    </source>
</evidence>
<evidence type="ECO:0000259" key="13">
    <source>
        <dbReference type="Pfam" id="PF17655"/>
    </source>
</evidence>
<feature type="region of interest" description="Disordered" evidence="12">
    <location>
        <begin position="96"/>
        <end position="117"/>
    </location>
</feature>
<dbReference type="InterPro" id="IPR041647">
    <property type="entry name" value="IRK_C"/>
</dbReference>
<dbReference type="InterPro" id="IPR013518">
    <property type="entry name" value="K_chnl_inward-rec_Kir_cyto"/>
</dbReference>
<evidence type="ECO:0000256" key="8">
    <source>
        <dbReference type="ARBA" id="ARBA00023065"/>
    </source>
</evidence>
<evidence type="ECO:0000256" key="9">
    <source>
        <dbReference type="ARBA" id="ARBA00023136"/>
    </source>
</evidence>
<evidence type="ECO:0000256" key="7">
    <source>
        <dbReference type="ARBA" id="ARBA00022989"/>
    </source>
</evidence>
<dbReference type="InterPro" id="IPR014756">
    <property type="entry name" value="Ig_E-set"/>
</dbReference>
<dbReference type="PANTHER" id="PTHR11767">
    <property type="entry name" value="INWARD RECTIFIER POTASSIUM CHANNEL"/>
    <property type="match status" value="1"/>
</dbReference>
<comment type="subcellular location">
    <subcellularLocation>
        <location evidence="1 11">Membrane</location>
        <topology evidence="1 11">Multi-pass membrane protein</topology>
    </subcellularLocation>
</comment>
<reference evidence="14 15" key="1">
    <citation type="journal article" date="2019" name="Commun. Biol.">
        <title>The bagworm genome reveals a unique fibroin gene that provides high tensile strength.</title>
        <authorList>
            <person name="Kono N."/>
            <person name="Nakamura H."/>
            <person name="Ohtoshi R."/>
            <person name="Tomita M."/>
            <person name="Numata K."/>
            <person name="Arakawa K."/>
        </authorList>
    </citation>
    <scope>NUCLEOTIDE SEQUENCE [LARGE SCALE GENOMIC DNA]</scope>
</reference>
<protein>
    <submittedName>
        <fullName evidence="14">ATP-sensitive inward rectifier potassium channel 11</fullName>
    </submittedName>
</protein>
<dbReference type="STRING" id="151549.A0A4C1SQT3"/>
<proteinExistence type="inferred from homology"/>
<keyword evidence="10 11" id="KW-0407">Ion channel</keyword>
<keyword evidence="3 11" id="KW-0633">Potassium transport</keyword>
<name>A0A4C1SQT3_EUMVA</name>
<dbReference type="Pfam" id="PF17655">
    <property type="entry name" value="IRK_C"/>
    <property type="match status" value="1"/>
</dbReference>
<dbReference type="SUPFAM" id="SSF81296">
    <property type="entry name" value="E set domains"/>
    <property type="match status" value="1"/>
</dbReference>
<accession>A0A4C1SQT3</accession>
<feature type="domain" description="Inward rectifier potassium channel C-terminal" evidence="13">
    <location>
        <begin position="13"/>
        <end position="94"/>
    </location>
</feature>
<evidence type="ECO:0000256" key="4">
    <source>
        <dbReference type="ARBA" id="ARBA00022692"/>
    </source>
</evidence>
<keyword evidence="2 11" id="KW-0813">Transport</keyword>
<evidence type="ECO:0000313" key="15">
    <source>
        <dbReference type="Proteomes" id="UP000299102"/>
    </source>
</evidence>
<keyword evidence="7" id="KW-1133">Transmembrane helix</keyword>
<dbReference type="AlphaFoldDB" id="A0A4C1SQT3"/>
<keyword evidence="9" id="KW-0472">Membrane</keyword>
<evidence type="ECO:0000256" key="3">
    <source>
        <dbReference type="ARBA" id="ARBA00022538"/>
    </source>
</evidence>
<keyword evidence="6 11" id="KW-0630">Potassium</keyword>
<evidence type="ECO:0000256" key="6">
    <source>
        <dbReference type="ARBA" id="ARBA00022958"/>
    </source>
</evidence>
<comment type="caution">
    <text evidence="14">The sequence shown here is derived from an EMBL/GenBank/DDBJ whole genome shotgun (WGS) entry which is preliminary data.</text>
</comment>
<comment type="similarity">
    <text evidence="11">Belongs to the inward rectifier-type potassium channel (TC 1.A.2.1) family.</text>
</comment>
<dbReference type="InterPro" id="IPR016449">
    <property type="entry name" value="K_chnl_inward-rec_Kir"/>
</dbReference>
<dbReference type="GO" id="GO:0034765">
    <property type="term" value="P:regulation of monoatomic ion transmembrane transport"/>
    <property type="evidence" value="ECO:0007669"/>
    <property type="project" value="TreeGrafter"/>
</dbReference>
<organism evidence="14 15">
    <name type="scientific">Eumeta variegata</name>
    <name type="common">Bagworm moth</name>
    <name type="synonym">Eumeta japonica</name>
    <dbReference type="NCBI Taxonomy" id="151549"/>
    <lineage>
        <taxon>Eukaryota</taxon>
        <taxon>Metazoa</taxon>
        <taxon>Ecdysozoa</taxon>
        <taxon>Arthropoda</taxon>
        <taxon>Hexapoda</taxon>
        <taxon>Insecta</taxon>
        <taxon>Pterygota</taxon>
        <taxon>Neoptera</taxon>
        <taxon>Endopterygota</taxon>
        <taxon>Lepidoptera</taxon>
        <taxon>Glossata</taxon>
        <taxon>Ditrysia</taxon>
        <taxon>Tineoidea</taxon>
        <taxon>Psychidae</taxon>
        <taxon>Oiketicinae</taxon>
        <taxon>Eumeta</taxon>
    </lineage>
</organism>
<gene>
    <name evidence="14" type="primary">KCNJ11</name>
    <name evidence="14" type="ORF">EVAR_101877_1</name>
</gene>
<evidence type="ECO:0000256" key="2">
    <source>
        <dbReference type="ARBA" id="ARBA00022448"/>
    </source>
</evidence>
<dbReference type="PRINTS" id="PR01320">
    <property type="entry name" value="KIRCHANNEL"/>
</dbReference>
<dbReference type="OrthoDB" id="273257at2759"/>
<evidence type="ECO:0000313" key="14">
    <source>
        <dbReference type="EMBL" id="GBP03560.1"/>
    </source>
</evidence>
<evidence type="ECO:0000256" key="11">
    <source>
        <dbReference type="RuleBase" id="RU003822"/>
    </source>
</evidence>
<keyword evidence="8 11" id="KW-0406">Ion transport</keyword>
<evidence type="ECO:0000256" key="12">
    <source>
        <dbReference type="SAM" id="MobiDB-lite"/>
    </source>
</evidence>
<dbReference type="Gene3D" id="2.60.40.1400">
    <property type="entry name" value="G protein-activated inward rectifier potassium channel 1"/>
    <property type="match status" value="1"/>
</dbReference>
<sequence>MMATTGTITQYAFDIHLIDKERYEITVSLKGASASMGTFTQSQTSYLPREVMWGYRFPSVVSYDRRKQKYVIDHKKLNFMEQVDTPLCSGNQLSKSFDYPDINNPTRPGSPGSFSKQLNDFHLQRTSSFKHNKKESKV</sequence>
<dbReference type="PANTHER" id="PTHR11767:SF113">
    <property type="entry name" value="INWARDLY RECTIFYING POTASSIUM CHANNEL 2, ISOFORM D"/>
    <property type="match status" value="1"/>
</dbReference>
<dbReference type="GO" id="GO:0005242">
    <property type="term" value="F:inward rectifier potassium channel activity"/>
    <property type="evidence" value="ECO:0007669"/>
    <property type="project" value="InterPro"/>
</dbReference>
<keyword evidence="15" id="KW-1185">Reference proteome</keyword>
<dbReference type="GO" id="GO:1990573">
    <property type="term" value="P:potassium ion import across plasma membrane"/>
    <property type="evidence" value="ECO:0007669"/>
    <property type="project" value="TreeGrafter"/>
</dbReference>